<dbReference type="Pfam" id="PF00989">
    <property type="entry name" value="PAS"/>
    <property type="match status" value="1"/>
</dbReference>
<dbReference type="GO" id="GO:0000160">
    <property type="term" value="P:phosphorelay signal transduction system"/>
    <property type="evidence" value="ECO:0007669"/>
    <property type="project" value="UniProtKB-KW"/>
</dbReference>
<reference evidence="10 11" key="1">
    <citation type="journal article" date="2010" name="Stand. Genomic Sci.">
        <title>Complete genome sequence of Methanoplanus petrolearius type strain (SEBR 4847).</title>
        <authorList>
            <person name="Brambilla E."/>
            <person name="Djao O.D."/>
            <person name="Daligault H."/>
            <person name="Lapidus A."/>
            <person name="Lucas S."/>
            <person name="Hammon N."/>
            <person name="Nolan M."/>
            <person name="Tice H."/>
            <person name="Cheng J.F."/>
            <person name="Han C."/>
            <person name="Tapia R."/>
            <person name="Goodwin L."/>
            <person name="Pitluck S."/>
            <person name="Liolios K."/>
            <person name="Ivanova N."/>
            <person name="Mavromatis K."/>
            <person name="Mikhailova N."/>
            <person name="Pati A."/>
            <person name="Chen A."/>
            <person name="Palaniappan K."/>
            <person name="Land M."/>
            <person name="Hauser L."/>
            <person name="Chang Y.J."/>
            <person name="Jeffries C.D."/>
            <person name="Rohde M."/>
            <person name="Spring S."/>
            <person name="Sikorski J."/>
            <person name="Goker M."/>
            <person name="Woyke T."/>
            <person name="Bristow J."/>
            <person name="Eisen J.A."/>
            <person name="Markowitz V."/>
            <person name="Hugenholtz P."/>
            <person name="Kyrpides N.C."/>
            <person name="Klenk H.P."/>
        </authorList>
    </citation>
    <scope>NUCLEOTIDE SEQUENCE [LARGE SCALE GENOMIC DNA]</scope>
    <source>
        <strain evidence="11">DSM 11571 / OCM 486 / SEBR 4847</strain>
    </source>
</reference>
<evidence type="ECO:0000259" key="9">
    <source>
        <dbReference type="PROSITE" id="PS50113"/>
    </source>
</evidence>
<dbReference type="Pfam" id="PF16927">
    <property type="entry name" value="HisKA_7TM"/>
    <property type="match status" value="1"/>
</dbReference>
<dbReference type="SUPFAM" id="SSF55874">
    <property type="entry name" value="ATPase domain of HSP90 chaperone/DNA topoisomerase II/histidine kinase"/>
    <property type="match status" value="1"/>
</dbReference>
<organism evidence="10 11">
    <name type="scientific">Methanolacinia petrolearia (strain DSM 11571 / OCM 486 / SEBR 4847)</name>
    <name type="common">Methanoplanus petrolearius</name>
    <dbReference type="NCBI Taxonomy" id="679926"/>
    <lineage>
        <taxon>Archaea</taxon>
        <taxon>Methanobacteriati</taxon>
        <taxon>Methanobacteriota</taxon>
        <taxon>Stenosarchaea group</taxon>
        <taxon>Methanomicrobia</taxon>
        <taxon>Methanomicrobiales</taxon>
        <taxon>Methanomicrobiaceae</taxon>
        <taxon>Methanolacinia</taxon>
    </lineage>
</organism>
<dbReference type="InterPro" id="IPR003594">
    <property type="entry name" value="HATPase_dom"/>
</dbReference>
<gene>
    <name evidence="10" type="ordered locus">Mpet_2819</name>
</gene>
<dbReference type="NCBIfam" id="TIGR00229">
    <property type="entry name" value="sensory_box"/>
    <property type="match status" value="1"/>
</dbReference>
<dbReference type="InterPro" id="IPR005467">
    <property type="entry name" value="His_kinase_dom"/>
</dbReference>
<protein>
    <submittedName>
        <fullName evidence="10">Multi-sensor signal transduction histidine kinase</fullName>
    </submittedName>
</protein>
<keyword evidence="7" id="KW-1133">Transmembrane helix</keyword>
<keyword evidence="11" id="KW-1185">Reference proteome</keyword>
<evidence type="ECO:0000256" key="4">
    <source>
        <dbReference type="ARBA" id="ARBA00022777"/>
    </source>
</evidence>
<dbReference type="InterPro" id="IPR035965">
    <property type="entry name" value="PAS-like_dom_sf"/>
</dbReference>
<evidence type="ECO:0000256" key="5">
    <source>
        <dbReference type="ARBA" id="ARBA00022840"/>
    </source>
</evidence>
<keyword evidence="6" id="KW-0902">Two-component regulatory system</keyword>
<keyword evidence="1" id="KW-0597">Phosphoprotein</keyword>
<dbReference type="InterPro" id="IPR000700">
    <property type="entry name" value="PAS-assoc_C"/>
</dbReference>
<keyword evidence="7" id="KW-0812">Transmembrane</keyword>
<evidence type="ECO:0000313" key="10">
    <source>
        <dbReference type="EMBL" id="ADN37561.1"/>
    </source>
</evidence>
<dbReference type="SMART" id="SM00387">
    <property type="entry name" value="HATPase_c"/>
    <property type="match status" value="1"/>
</dbReference>
<dbReference type="Pfam" id="PF02518">
    <property type="entry name" value="HATPase_c"/>
    <property type="match status" value="1"/>
</dbReference>
<dbReference type="InterPro" id="IPR036890">
    <property type="entry name" value="HATPase_C_sf"/>
</dbReference>
<dbReference type="PROSITE" id="PS50109">
    <property type="entry name" value="HIS_KIN"/>
    <property type="match status" value="1"/>
</dbReference>
<keyword evidence="7" id="KW-0472">Membrane</keyword>
<dbReference type="InterPro" id="IPR031621">
    <property type="entry name" value="HisKA_7TM"/>
</dbReference>
<sequence length="578" mass="63739" precursor="true">MSPIISGILFNAGFCLISAFITCSLGFFVYAQKPSSQVHRLFLAVMISAAYWATGEFFIWQAGSLEGVTFWLKFSSFWPLTIAFGSHFILEFTGTFRDGKRKRIILACIYLIAIALSFIGVFTDCLYTAAYLPGTGYVYLPAGCNPLYLADILFTAFIMLWSFCVGFISWRYTEPGIKHRQNSLLFAGIIITIFFGMLSGIVLPIFCIYIPNLVFIGFVFLSVLIVYAMKHYGLFVLSPETAVPEIMKTMPDGLILVDSGGGIVAANDSAGNIFPSLKNSPAGRSAEELVSPGNYGAIKDIITKKGEISDFEIGLPGKTTRYVSVSGSVVRDRSDEPSGAVLIIRDITERKASENALRVANDKLSLLSQLTRHDISNLITALSGYLFLLDDKLKDPEEKLYLGKSIEITDRVMKQIEFSRSYHDIGLEKPMWKGLGEQISGAAESLVRGDVQVRLNIDPVLIYADPLVEKVFYSLIENAIRHGKKITEIVVSAEEQEDGSLILRIEDDGIGVPEDEKDKIFSYGYGRNTGFGLAFSRELLSVTGIEISENGVFGEGATFEIHIPKGAWKRRPGSPDQS</sequence>
<evidence type="ECO:0000313" key="11">
    <source>
        <dbReference type="Proteomes" id="UP000006565"/>
    </source>
</evidence>
<feature type="transmembrane region" description="Helical" evidence="7">
    <location>
        <begin position="184"/>
        <end position="203"/>
    </location>
</feature>
<keyword evidence="3" id="KW-0547">Nucleotide-binding</keyword>
<dbReference type="InterPro" id="IPR013767">
    <property type="entry name" value="PAS_fold"/>
</dbReference>
<dbReference type="Proteomes" id="UP000006565">
    <property type="component" value="Chromosome"/>
</dbReference>
<feature type="transmembrane region" description="Helical" evidence="7">
    <location>
        <begin position="152"/>
        <end position="172"/>
    </location>
</feature>
<feature type="transmembrane region" description="Helical" evidence="7">
    <location>
        <begin position="104"/>
        <end position="132"/>
    </location>
</feature>
<keyword evidence="4 10" id="KW-0418">Kinase</keyword>
<dbReference type="GO" id="GO:0005524">
    <property type="term" value="F:ATP binding"/>
    <property type="evidence" value="ECO:0007669"/>
    <property type="project" value="UniProtKB-KW"/>
</dbReference>
<dbReference type="GeneID" id="9745314"/>
<dbReference type="eggNOG" id="arCOG05183">
    <property type="taxonomic scope" value="Archaea"/>
</dbReference>
<feature type="transmembrane region" description="Helical" evidence="7">
    <location>
        <begin position="74"/>
        <end position="92"/>
    </location>
</feature>
<dbReference type="Gene3D" id="3.30.565.10">
    <property type="entry name" value="Histidine kinase-like ATPase, C-terminal domain"/>
    <property type="match status" value="1"/>
</dbReference>
<dbReference type="KEGG" id="mpi:Mpet_2819"/>
<dbReference type="PRINTS" id="PR00344">
    <property type="entry name" value="BCTRLSENSOR"/>
</dbReference>
<dbReference type="InterPro" id="IPR000014">
    <property type="entry name" value="PAS"/>
</dbReference>
<dbReference type="PANTHER" id="PTHR43065">
    <property type="entry name" value="SENSOR HISTIDINE KINASE"/>
    <property type="match status" value="1"/>
</dbReference>
<dbReference type="eggNOG" id="arCOG06193">
    <property type="taxonomic scope" value="Archaea"/>
</dbReference>
<evidence type="ECO:0000256" key="1">
    <source>
        <dbReference type="ARBA" id="ARBA00022553"/>
    </source>
</evidence>
<dbReference type="PROSITE" id="PS50113">
    <property type="entry name" value="PAC"/>
    <property type="match status" value="1"/>
</dbReference>
<evidence type="ECO:0000256" key="2">
    <source>
        <dbReference type="ARBA" id="ARBA00022679"/>
    </source>
</evidence>
<dbReference type="AlphaFoldDB" id="E1RHH8"/>
<feature type="domain" description="Histidine kinase" evidence="8">
    <location>
        <begin position="370"/>
        <end position="567"/>
    </location>
</feature>
<dbReference type="CDD" id="cd00130">
    <property type="entry name" value="PAS"/>
    <property type="match status" value="1"/>
</dbReference>
<evidence type="ECO:0000259" key="8">
    <source>
        <dbReference type="PROSITE" id="PS50109"/>
    </source>
</evidence>
<evidence type="ECO:0000256" key="7">
    <source>
        <dbReference type="SAM" id="Phobius"/>
    </source>
</evidence>
<dbReference type="Gene3D" id="3.30.450.20">
    <property type="entry name" value="PAS domain"/>
    <property type="match status" value="1"/>
</dbReference>
<feature type="domain" description="PAC" evidence="9">
    <location>
        <begin position="304"/>
        <end position="359"/>
    </location>
</feature>
<evidence type="ECO:0000256" key="3">
    <source>
        <dbReference type="ARBA" id="ARBA00022741"/>
    </source>
</evidence>
<accession>E1RHH8</accession>
<dbReference type="InterPro" id="IPR004358">
    <property type="entry name" value="Sig_transdc_His_kin-like_C"/>
</dbReference>
<name>E1RHH8_METP4</name>
<evidence type="ECO:0000256" key="6">
    <source>
        <dbReference type="ARBA" id="ARBA00023012"/>
    </source>
</evidence>
<dbReference type="GO" id="GO:0006355">
    <property type="term" value="P:regulation of DNA-templated transcription"/>
    <property type="evidence" value="ECO:0007669"/>
    <property type="project" value="InterPro"/>
</dbReference>
<dbReference type="HOGENOM" id="CLU_000445_114_58_2"/>
<dbReference type="EMBL" id="CP002117">
    <property type="protein sequence ID" value="ADN37561.1"/>
    <property type="molecule type" value="Genomic_DNA"/>
</dbReference>
<feature type="transmembrane region" description="Helical" evidence="7">
    <location>
        <begin position="6"/>
        <end position="29"/>
    </location>
</feature>
<dbReference type="OrthoDB" id="8127at2157"/>
<keyword evidence="2" id="KW-0808">Transferase</keyword>
<keyword evidence="5" id="KW-0067">ATP-binding</keyword>
<feature type="transmembrane region" description="Helical" evidence="7">
    <location>
        <begin position="209"/>
        <end position="229"/>
    </location>
</feature>
<dbReference type="GO" id="GO:0016301">
    <property type="term" value="F:kinase activity"/>
    <property type="evidence" value="ECO:0007669"/>
    <property type="project" value="UniProtKB-KW"/>
</dbReference>
<feature type="transmembrane region" description="Helical" evidence="7">
    <location>
        <begin position="41"/>
        <end position="62"/>
    </location>
</feature>
<dbReference type="STRING" id="679926.Mpet_2819"/>
<dbReference type="PANTHER" id="PTHR43065:SF10">
    <property type="entry name" value="PEROXIDE STRESS-ACTIVATED HISTIDINE KINASE MAK3"/>
    <property type="match status" value="1"/>
</dbReference>
<proteinExistence type="predicted"/>
<dbReference type="SUPFAM" id="SSF55785">
    <property type="entry name" value="PYP-like sensor domain (PAS domain)"/>
    <property type="match status" value="1"/>
</dbReference>
<dbReference type="RefSeq" id="WP_013330734.1">
    <property type="nucleotide sequence ID" value="NC_014507.1"/>
</dbReference>